<organism evidence="2 3">
    <name type="scientific">Camelus dromedarius</name>
    <name type="common">Dromedary</name>
    <name type="synonym">Arabian camel</name>
    <dbReference type="NCBI Taxonomy" id="9838"/>
    <lineage>
        <taxon>Eukaryota</taxon>
        <taxon>Metazoa</taxon>
        <taxon>Chordata</taxon>
        <taxon>Craniata</taxon>
        <taxon>Vertebrata</taxon>
        <taxon>Euteleostomi</taxon>
        <taxon>Mammalia</taxon>
        <taxon>Eutheria</taxon>
        <taxon>Laurasiatheria</taxon>
        <taxon>Artiodactyla</taxon>
        <taxon>Tylopoda</taxon>
        <taxon>Camelidae</taxon>
        <taxon>Camelus</taxon>
    </lineage>
</organism>
<keyword evidence="3" id="KW-1185">Reference proteome</keyword>
<proteinExistence type="predicted"/>
<gene>
    <name evidence="2" type="ORF">Cadr_000025398</name>
</gene>
<accession>A0A5N4CK15</accession>
<dbReference type="EMBL" id="JWIN03000022">
    <property type="protein sequence ID" value="KAB1259275.1"/>
    <property type="molecule type" value="Genomic_DNA"/>
</dbReference>
<feature type="region of interest" description="Disordered" evidence="1">
    <location>
        <begin position="1"/>
        <end position="21"/>
    </location>
</feature>
<feature type="region of interest" description="Disordered" evidence="1">
    <location>
        <begin position="217"/>
        <end position="237"/>
    </location>
</feature>
<evidence type="ECO:0000313" key="2">
    <source>
        <dbReference type="EMBL" id="KAB1259275.1"/>
    </source>
</evidence>
<evidence type="ECO:0000256" key="1">
    <source>
        <dbReference type="SAM" id="MobiDB-lite"/>
    </source>
</evidence>
<comment type="caution">
    <text evidence="2">The sequence shown here is derived from an EMBL/GenBank/DDBJ whole genome shotgun (WGS) entry which is preliminary data.</text>
</comment>
<dbReference type="Proteomes" id="UP000299084">
    <property type="component" value="Unassembled WGS sequence"/>
</dbReference>
<sequence>MLSASSRRGLRGPGGSAGRRRVGQAFSPAAVLPFSKASSAAFGSFVQKEKLLRRSRHGDSGSNVPLSPGPGEHSAEWLWLWLLVIQVWLVHMETVGSQDSRVLFLLLKVIFLKTFCLHEEKSEGERIMGGCLTDYFQVISDPVTFEVIDFTVKQIPLENEDLHTRQYLVSLKSRVVAPDLRKDLSSLACSSYIKHLSLRAGHELWKHGLIFQVETKRKAEQNGKSSSSERKGGGDSL</sequence>
<reference evidence="2 3" key="1">
    <citation type="journal article" date="2019" name="Mol. Ecol. Resour.">
        <title>Improving Illumina assemblies with Hi-C and long reads: an example with the North African dromedary.</title>
        <authorList>
            <person name="Elbers J.P."/>
            <person name="Rogers M.F."/>
            <person name="Perelman P.L."/>
            <person name="Proskuryakova A.A."/>
            <person name="Serdyukova N.A."/>
            <person name="Johnson W.E."/>
            <person name="Horin P."/>
            <person name="Corander J."/>
            <person name="Murphy D."/>
            <person name="Burger P.A."/>
        </authorList>
    </citation>
    <scope>NUCLEOTIDE SEQUENCE [LARGE SCALE GENOMIC DNA]</scope>
    <source>
        <strain evidence="2">Drom800</strain>
        <tissue evidence="2">Blood</tissue>
    </source>
</reference>
<protein>
    <submittedName>
        <fullName evidence="2">Uncharacterized protein</fullName>
    </submittedName>
</protein>
<name>A0A5N4CK15_CAMDR</name>
<dbReference type="AlphaFoldDB" id="A0A5N4CK15"/>
<evidence type="ECO:0000313" key="3">
    <source>
        <dbReference type="Proteomes" id="UP000299084"/>
    </source>
</evidence>